<keyword evidence="7 10" id="KW-1133">Transmembrane helix</keyword>
<evidence type="ECO:0000313" key="12">
    <source>
        <dbReference type="Proteomes" id="UP000036780"/>
    </source>
</evidence>
<feature type="transmembrane region" description="Helical" evidence="10">
    <location>
        <begin position="94"/>
        <end position="120"/>
    </location>
</feature>
<dbReference type="PIRSF" id="PIRSF006060">
    <property type="entry name" value="AA_transporter"/>
    <property type="match status" value="1"/>
</dbReference>
<evidence type="ECO:0000256" key="2">
    <source>
        <dbReference type="ARBA" id="ARBA00008220"/>
    </source>
</evidence>
<keyword evidence="5 10" id="KW-0812">Transmembrane</keyword>
<gene>
    <name evidence="11" type="ORF">AFK71_13050</name>
</gene>
<dbReference type="EMBL" id="LGTO01000007">
    <property type="protein sequence ID" value="KNE19420.1"/>
    <property type="molecule type" value="Genomic_DNA"/>
</dbReference>
<dbReference type="InterPro" id="IPR002293">
    <property type="entry name" value="AA/rel_permease1"/>
</dbReference>
<feature type="transmembrane region" description="Helical" evidence="10">
    <location>
        <begin position="420"/>
        <end position="437"/>
    </location>
</feature>
<evidence type="ECO:0000256" key="1">
    <source>
        <dbReference type="ARBA" id="ARBA00004651"/>
    </source>
</evidence>
<dbReference type="GO" id="GO:0005886">
    <property type="term" value="C:plasma membrane"/>
    <property type="evidence" value="ECO:0007669"/>
    <property type="project" value="UniProtKB-SubCell"/>
</dbReference>
<comment type="similarity">
    <text evidence="2">Belongs to the amino acid-polyamine-organocation (APC) superfamily. Basic amino acid/polyamine antiporter (APA) (TC 2.A.3.2) family.</text>
</comment>
<feature type="transmembrane region" description="Helical" evidence="10">
    <location>
        <begin position="126"/>
        <end position="144"/>
    </location>
</feature>
<dbReference type="InterPro" id="IPR004754">
    <property type="entry name" value="Amino_acid_antiprt"/>
</dbReference>
<dbReference type="GO" id="GO:1903826">
    <property type="term" value="P:L-arginine transmembrane transport"/>
    <property type="evidence" value="ECO:0007669"/>
    <property type="project" value="InterPro"/>
</dbReference>
<sequence length="475" mass="51487">MGEEEKKLGLVALIALVVGSMVGGGAFNLAGDIALGSNAGAAIIGWIITGIGIIALAFVFQNLTRRKPELDSGIYSYAKAGFGTFLGFNSAWGYWLSAFLGNVAYATLVFSSIGYFIPIFEGGQNVASIIGASVVLWLVHYLVLRGVNSAALINTVATIAKVIPIFLFIIVAIIAFKWDTFTFDFWGGEGFTWASVGEQVRSMMLVTLWVFIGIEGAVVMSGRAKNRSDVGKATIIGLVSVLLIYILISLLSLGIMSREELADLPNPAMAYVLEAIVGKWGAIVINFGLIISVLGAWLGWTMFAAELPYVTAKDKVFPKWLAKENKNHAPVNSLWLTNGLIQLFLITLLFSEAAYNFMFSLASSAILIPYLLSALYQVKLTMTGEAYQSGEKRTKEKVIGFIASIYAIWLVYAAGIDYLLLTMLLYAPGIILYKWALKENDIQKKDTTIEKALMVLFVVLAVTAIGGLITGRITI</sequence>
<dbReference type="Gene3D" id="1.20.1740.10">
    <property type="entry name" value="Amino acid/polyamine transporter I"/>
    <property type="match status" value="1"/>
</dbReference>
<evidence type="ECO:0000256" key="4">
    <source>
        <dbReference type="ARBA" id="ARBA00022475"/>
    </source>
</evidence>
<feature type="transmembrane region" description="Helical" evidence="10">
    <location>
        <begin position="233"/>
        <end position="256"/>
    </location>
</feature>
<evidence type="ECO:0000256" key="6">
    <source>
        <dbReference type="ARBA" id="ARBA00022970"/>
    </source>
</evidence>
<protein>
    <recommendedName>
        <fullName evidence="9">Arginine-ornithine antiporter</fullName>
    </recommendedName>
</protein>
<evidence type="ECO:0000256" key="9">
    <source>
        <dbReference type="NCBIfam" id="TIGR03810"/>
    </source>
</evidence>
<dbReference type="PANTHER" id="PTHR42770">
    <property type="entry name" value="AMINO ACID TRANSPORTER-RELATED"/>
    <property type="match status" value="1"/>
</dbReference>
<feature type="transmembrane region" description="Helical" evidence="10">
    <location>
        <begin position="7"/>
        <end position="27"/>
    </location>
</feature>
<dbReference type="InterPro" id="IPR022461">
    <property type="entry name" value="Arg/Orn_antiprt_ArcD"/>
</dbReference>
<feature type="transmembrane region" description="Helical" evidence="10">
    <location>
        <begin position="357"/>
        <end position="378"/>
    </location>
</feature>
<keyword evidence="6" id="KW-0029">Amino-acid transport</keyword>
<evidence type="ECO:0000256" key="8">
    <source>
        <dbReference type="ARBA" id="ARBA00023136"/>
    </source>
</evidence>
<dbReference type="InterPro" id="IPR050367">
    <property type="entry name" value="APC_superfamily"/>
</dbReference>
<dbReference type="Proteomes" id="UP000036780">
    <property type="component" value="Unassembled WGS sequence"/>
</dbReference>
<accession>A0A0L0QLB5</accession>
<evidence type="ECO:0000256" key="7">
    <source>
        <dbReference type="ARBA" id="ARBA00022989"/>
    </source>
</evidence>
<evidence type="ECO:0000256" key="5">
    <source>
        <dbReference type="ARBA" id="ARBA00022692"/>
    </source>
</evidence>
<proteinExistence type="inferred from homology"/>
<dbReference type="GO" id="GO:0006527">
    <property type="term" value="P:L-arginine catabolic process"/>
    <property type="evidence" value="ECO:0007669"/>
    <property type="project" value="UniProtKB-UniRule"/>
</dbReference>
<dbReference type="OrthoDB" id="9762947at2"/>
<keyword evidence="8 10" id="KW-0472">Membrane</keyword>
<feature type="transmembrane region" description="Helical" evidence="10">
    <location>
        <begin position="333"/>
        <end position="351"/>
    </location>
</feature>
<reference evidence="12" key="1">
    <citation type="submission" date="2015-07" db="EMBL/GenBank/DDBJ databases">
        <title>Fjat-10053 dsm26.</title>
        <authorList>
            <person name="Liu B."/>
            <person name="Wang J."/>
            <person name="Zhu Y."/>
            <person name="Liu G."/>
            <person name="Chen Q."/>
            <person name="Chen Z."/>
            <person name="Lan J."/>
            <person name="Che J."/>
            <person name="Ge C."/>
            <person name="Shi H."/>
            <person name="Pan Z."/>
            <person name="Liu X."/>
        </authorList>
    </citation>
    <scope>NUCLEOTIDE SEQUENCE [LARGE SCALE GENOMIC DNA]</scope>
    <source>
        <strain evidence="12">DSM 26</strain>
    </source>
</reference>
<feature type="transmembrane region" description="Helical" evidence="10">
    <location>
        <begin position="151"/>
        <end position="176"/>
    </location>
</feature>
<evidence type="ECO:0000256" key="3">
    <source>
        <dbReference type="ARBA" id="ARBA00022448"/>
    </source>
</evidence>
<keyword evidence="3" id="KW-0813">Transport</keyword>
<dbReference type="NCBIfam" id="TIGR00905">
    <property type="entry name" value="2A0302"/>
    <property type="match status" value="1"/>
</dbReference>
<dbReference type="AlphaFoldDB" id="A0A0L0QLB5"/>
<organism evidence="11 12">
    <name type="scientific">Virgibacillus pantothenticus</name>
    <dbReference type="NCBI Taxonomy" id="1473"/>
    <lineage>
        <taxon>Bacteria</taxon>
        <taxon>Bacillati</taxon>
        <taxon>Bacillota</taxon>
        <taxon>Bacilli</taxon>
        <taxon>Bacillales</taxon>
        <taxon>Bacillaceae</taxon>
        <taxon>Virgibacillus</taxon>
    </lineage>
</organism>
<feature type="transmembrane region" description="Helical" evidence="10">
    <location>
        <begin position="398"/>
        <end position="414"/>
    </location>
</feature>
<comment type="subcellular location">
    <subcellularLocation>
        <location evidence="1">Cell membrane</location>
        <topology evidence="1">Multi-pass membrane protein</topology>
    </subcellularLocation>
</comment>
<comment type="caution">
    <text evidence="11">The sequence shown here is derived from an EMBL/GenBank/DDBJ whole genome shotgun (WGS) entry which is preliminary data.</text>
</comment>
<feature type="transmembrane region" description="Helical" evidence="10">
    <location>
        <begin position="202"/>
        <end position="221"/>
    </location>
</feature>
<keyword evidence="12" id="KW-1185">Reference proteome</keyword>
<evidence type="ECO:0000256" key="10">
    <source>
        <dbReference type="SAM" id="Phobius"/>
    </source>
</evidence>
<dbReference type="NCBIfam" id="TIGR03810">
    <property type="entry name" value="arg_ornith_anti"/>
    <property type="match status" value="1"/>
</dbReference>
<dbReference type="GO" id="GO:0043858">
    <property type="term" value="F:arginine:ornithine antiporter activity"/>
    <property type="evidence" value="ECO:0007669"/>
    <property type="project" value="UniProtKB-UniRule"/>
</dbReference>
<keyword evidence="4" id="KW-1003">Cell membrane</keyword>
<dbReference type="PATRIC" id="fig|1473.5.peg.1201"/>
<feature type="transmembrane region" description="Helical" evidence="10">
    <location>
        <begin position="449"/>
        <end position="469"/>
    </location>
</feature>
<feature type="transmembrane region" description="Helical" evidence="10">
    <location>
        <begin position="39"/>
        <end position="60"/>
    </location>
</feature>
<feature type="transmembrane region" description="Helical" evidence="10">
    <location>
        <begin position="276"/>
        <end position="300"/>
    </location>
</feature>
<dbReference type="PANTHER" id="PTHR42770:SF4">
    <property type="entry name" value="ARGININE_ORNITHINE ANTIPORTER-RELATED"/>
    <property type="match status" value="1"/>
</dbReference>
<name>A0A0L0QLB5_VIRPA</name>
<dbReference type="Pfam" id="PF13520">
    <property type="entry name" value="AA_permease_2"/>
    <property type="match status" value="1"/>
</dbReference>
<evidence type="ECO:0000313" key="11">
    <source>
        <dbReference type="EMBL" id="KNE19420.1"/>
    </source>
</evidence>